<evidence type="ECO:0008006" key="3">
    <source>
        <dbReference type="Google" id="ProtNLM"/>
    </source>
</evidence>
<dbReference type="AlphaFoldDB" id="A0A449DAZ1"/>
<dbReference type="EMBL" id="CAACXN010000015">
    <property type="protein sequence ID" value="VEW14731.1"/>
    <property type="molecule type" value="Genomic_DNA"/>
</dbReference>
<organism evidence="1 2">
    <name type="scientific">Brevibacterium casei</name>
    <dbReference type="NCBI Taxonomy" id="33889"/>
    <lineage>
        <taxon>Bacteria</taxon>
        <taxon>Bacillati</taxon>
        <taxon>Actinomycetota</taxon>
        <taxon>Actinomycetes</taxon>
        <taxon>Micrococcales</taxon>
        <taxon>Brevibacteriaceae</taxon>
        <taxon>Brevibacterium</taxon>
    </lineage>
</organism>
<gene>
    <name evidence="1" type="ORF">NCTC12391_02880</name>
</gene>
<dbReference type="Proteomes" id="UP000386281">
    <property type="component" value="Unassembled WGS sequence"/>
</dbReference>
<reference evidence="1 2" key="1">
    <citation type="submission" date="2019-02" db="EMBL/GenBank/DDBJ databases">
        <authorList>
            <consortium name="Pathogen Informatics"/>
        </authorList>
    </citation>
    <scope>NUCLEOTIDE SEQUENCE [LARGE SCALE GENOMIC DNA]</scope>
    <source>
        <strain evidence="1 2">3012STDY7078520</strain>
    </source>
</reference>
<evidence type="ECO:0000313" key="2">
    <source>
        <dbReference type="Proteomes" id="UP000386281"/>
    </source>
</evidence>
<name>A0A449DAZ1_9MICO</name>
<protein>
    <recommendedName>
        <fullName evidence="3">Asparagine synthetase domain-containing protein</fullName>
    </recommendedName>
</protein>
<proteinExistence type="predicted"/>
<sequence>MSSRSFAVAYACNRADQMSKEEFQLRIGFAEEHVISLHQTELERVHIGNARSGFVVWYPTQTGSSWPAAVEGRDEGAAWVHIPAAAKRPADGVDPIRLARQITRGTLDRIELGAPAATFYWSLAEGLSVSNDRLGMVRLYQFDFPGFGIVWSTRGGLAHIFAGQEPNVEQSTWSEIATFGWNMSGRAHLGNGQQLPASTTVHTDNCGRISVTSDIDEWIASTAVGQVPPDEVAAAGMVDAVAVAGWWKNRPMADLSGGKDSRVTAAAAIKAGVVDAVKTVNTDTGEVETARRLLSLIPHPIDHRIIEPKPPVAPVGGVLARYLSSQRAWEGAYNAISAHRGAQFRGFLPVTSPSINGLGGEAIQGRTTATAASRERLISQDAAAGQEWLKRLVRTNMGPLEEAQAEPARMAIDVFAERARSLGFTTAFQIIDFFYHFSKMPFWSQPQANSGTLLPFYSPQLLPRTMRSLTNPSQEYGSTHRKLLAQILPGWANVPFYKGSAKTRSIPWMWNNADWGDLRDTVCDGVPTLSSFSVSKVQSLIREAGSGDGRAKHEISFARVMWELSFREFAQEVKVAARRTAAAVDQIRTGTNNHRIIGSSSDSPHYERESLVRCARESNRF</sequence>
<evidence type="ECO:0000313" key="1">
    <source>
        <dbReference type="EMBL" id="VEW14731.1"/>
    </source>
</evidence>
<dbReference type="SUPFAM" id="SSF52402">
    <property type="entry name" value="Adenine nucleotide alpha hydrolases-like"/>
    <property type="match status" value="1"/>
</dbReference>
<accession>A0A449DAZ1</accession>